<dbReference type="Pfam" id="PF02585">
    <property type="entry name" value="PIG-L"/>
    <property type="match status" value="1"/>
</dbReference>
<dbReference type="OrthoDB" id="9790023at2"/>
<dbReference type="PANTHER" id="PTHR12993:SF11">
    <property type="entry name" value="N-ACETYLGLUCOSAMINYL-PHOSPHATIDYLINOSITOL DE-N-ACETYLASE"/>
    <property type="match status" value="1"/>
</dbReference>
<proteinExistence type="predicted"/>
<name>A0A1M5DRG0_9BACE</name>
<dbReference type="EMBL" id="FQVD01000030">
    <property type="protein sequence ID" value="SHF69608.1"/>
    <property type="molecule type" value="Genomic_DNA"/>
</dbReference>
<protein>
    <submittedName>
        <fullName evidence="1">N-acetylglucosaminyl deacetylase, LmbE family</fullName>
    </submittedName>
</protein>
<dbReference type="Gene3D" id="3.40.50.10320">
    <property type="entry name" value="LmbE-like"/>
    <property type="match status" value="1"/>
</dbReference>
<dbReference type="InterPro" id="IPR024078">
    <property type="entry name" value="LmbE-like_dom_sf"/>
</dbReference>
<sequence>MKKVLVIAAHPDDEVLGMGGTIAKLVKGGCEVNVLIVTDGSSSQYRDSLDLKKIIEDKKKETWACAQKLGVKNVYYGEQPDMKLDCTPHININKVIEQLVRKLEPDTVFTHFWGDVNMDHQNVYKSTLVAVRPVMGQVVKELYCYRVPSSTEWTPYKADTMFMPNVFVDISAESKQKYAAFAEYATELREYPHPRSILHLKEVDVARGLEVGQGPTETFVLLRKLC</sequence>
<accession>A0A1M5DRG0</accession>
<dbReference type="AlphaFoldDB" id="A0A1M5DRG0"/>
<reference evidence="1 2" key="1">
    <citation type="submission" date="2016-11" db="EMBL/GenBank/DDBJ databases">
        <authorList>
            <person name="Jaros S."/>
            <person name="Januszkiewicz K."/>
            <person name="Wedrychowicz H."/>
        </authorList>
    </citation>
    <scope>NUCLEOTIDE SEQUENCE [LARGE SCALE GENOMIC DNA]</scope>
    <source>
        <strain evidence="1 2">DSM 26883</strain>
    </source>
</reference>
<evidence type="ECO:0000313" key="2">
    <source>
        <dbReference type="Proteomes" id="UP000184436"/>
    </source>
</evidence>
<gene>
    <name evidence="1" type="ORF">SAMN05444349_13049</name>
</gene>
<dbReference type="SUPFAM" id="SSF102588">
    <property type="entry name" value="LmbE-like"/>
    <property type="match status" value="1"/>
</dbReference>
<evidence type="ECO:0000313" key="1">
    <source>
        <dbReference type="EMBL" id="SHF69608.1"/>
    </source>
</evidence>
<dbReference type="PANTHER" id="PTHR12993">
    <property type="entry name" value="N-ACETYLGLUCOSAMINYL-PHOSPHATIDYLINOSITOL DE-N-ACETYLASE-RELATED"/>
    <property type="match status" value="1"/>
</dbReference>
<organism evidence="1 2">
    <name type="scientific">Bacteroides faecichinchillae</name>
    <dbReference type="NCBI Taxonomy" id="871325"/>
    <lineage>
        <taxon>Bacteria</taxon>
        <taxon>Pseudomonadati</taxon>
        <taxon>Bacteroidota</taxon>
        <taxon>Bacteroidia</taxon>
        <taxon>Bacteroidales</taxon>
        <taxon>Bacteroidaceae</taxon>
        <taxon>Bacteroides</taxon>
    </lineage>
</organism>
<keyword evidence="2" id="KW-1185">Reference proteome</keyword>
<dbReference type="RefSeq" id="WP_025075637.1">
    <property type="nucleotide sequence ID" value="NZ_FQVD01000030.1"/>
</dbReference>
<dbReference type="GO" id="GO:0016811">
    <property type="term" value="F:hydrolase activity, acting on carbon-nitrogen (but not peptide) bonds, in linear amides"/>
    <property type="evidence" value="ECO:0007669"/>
    <property type="project" value="TreeGrafter"/>
</dbReference>
<dbReference type="Proteomes" id="UP000184436">
    <property type="component" value="Unassembled WGS sequence"/>
</dbReference>
<dbReference type="InterPro" id="IPR003737">
    <property type="entry name" value="GlcNAc_PI_deacetylase-related"/>
</dbReference>
<dbReference type="STRING" id="871325.SAMN05444349_13049"/>